<evidence type="ECO:0000256" key="7">
    <source>
        <dbReference type="ARBA" id="ARBA00058683"/>
    </source>
</evidence>
<dbReference type="InterPro" id="IPR009100">
    <property type="entry name" value="AcylCoA_DH/oxidase_NM_dom_sf"/>
</dbReference>
<dbReference type="InterPro" id="IPR046373">
    <property type="entry name" value="Acyl-CoA_Oxase/DH_mid-dom_sf"/>
</dbReference>
<feature type="domain" description="Acetyl-CoA dehydrogenase-like C-terminal" evidence="14">
    <location>
        <begin position="486"/>
        <end position="597"/>
    </location>
</feature>
<dbReference type="Gene3D" id="2.40.110.10">
    <property type="entry name" value="Butyryl-CoA Dehydrogenase, subunit A, domain 2"/>
    <property type="match status" value="1"/>
</dbReference>
<evidence type="ECO:0000256" key="8">
    <source>
        <dbReference type="ARBA" id="ARBA00066694"/>
    </source>
</evidence>
<comment type="cofactor">
    <cofactor evidence="1 10">
        <name>FAD</name>
        <dbReference type="ChEBI" id="CHEBI:57692"/>
    </cofactor>
</comment>
<dbReference type="InterPro" id="IPR013786">
    <property type="entry name" value="AcylCoA_DH/ox_N"/>
</dbReference>
<accession>A0A5S9NKK7</accession>
<dbReference type="PANTHER" id="PTHR42803">
    <property type="entry name" value="ACYL-COA DEHYDROGENASE"/>
    <property type="match status" value="1"/>
</dbReference>
<dbReference type="OrthoDB" id="9807883at2"/>
<comment type="similarity">
    <text evidence="2 10">Belongs to the acyl-CoA dehydrogenase family.</text>
</comment>
<dbReference type="GO" id="GO:0016627">
    <property type="term" value="F:oxidoreductase activity, acting on the CH-CH group of donors"/>
    <property type="evidence" value="ECO:0007669"/>
    <property type="project" value="InterPro"/>
</dbReference>
<evidence type="ECO:0000259" key="14">
    <source>
        <dbReference type="Pfam" id="PF12806"/>
    </source>
</evidence>
<keyword evidence="5 10" id="KW-0560">Oxidoreductase</keyword>
<dbReference type="Pfam" id="PF00441">
    <property type="entry name" value="Acyl-CoA_dh_1"/>
    <property type="match status" value="1"/>
</dbReference>
<keyword evidence="3 10" id="KW-0285">Flavoprotein</keyword>
<evidence type="ECO:0000256" key="1">
    <source>
        <dbReference type="ARBA" id="ARBA00001974"/>
    </source>
</evidence>
<dbReference type="Gene3D" id="1.20.140.10">
    <property type="entry name" value="Butyryl-CoA Dehydrogenase, subunit A, domain 3"/>
    <property type="match status" value="1"/>
</dbReference>
<dbReference type="SUPFAM" id="SSF56645">
    <property type="entry name" value="Acyl-CoA dehydrogenase NM domain-like"/>
    <property type="match status" value="1"/>
</dbReference>
<feature type="domain" description="Acyl-CoA dehydrogenase/oxidase C-terminal" evidence="11">
    <location>
        <begin position="282"/>
        <end position="449"/>
    </location>
</feature>
<organism evidence="15 16">
    <name type="scientific">BD1-7 clade bacterium</name>
    <dbReference type="NCBI Taxonomy" id="2029982"/>
    <lineage>
        <taxon>Bacteria</taxon>
        <taxon>Pseudomonadati</taxon>
        <taxon>Pseudomonadota</taxon>
        <taxon>Gammaproteobacteria</taxon>
        <taxon>Cellvibrionales</taxon>
        <taxon>Spongiibacteraceae</taxon>
        <taxon>BD1-7 clade</taxon>
    </lineage>
</organism>
<evidence type="ECO:0000256" key="3">
    <source>
        <dbReference type="ARBA" id="ARBA00022630"/>
    </source>
</evidence>
<dbReference type="SUPFAM" id="SSF47203">
    <property type="entry name" value="Acyl-CoA dehydrogenase C-terminal domain-like"/>
    <property type="match status" value="1"/>
</dbReference>
<dbReference type="Pfam" id="PF02770">
    <property type="entry name" value="Acyl-CoA_dh_M"/>
    <property type="match status" value="1"/>
</dbReference>
<dbReference type="InterPro" id="IPR036250">
    <property type="entry name" value="AcylCo_DH-like_C"/>
</dbReference>
<dbReference type="Pfam" id="PF12806">
    <property type="entry name" value="Acyl-CoA_dh_C"/>
    <property type="match status" value="1"/>
</dbReference>
<evidence type="ECO:0000256" key="4">
    <source>
        <dbReference type="ARBA" id="ARBA00022827"/>
    </source>
</evidence>
<reference evidence="15 16" key="1">
    <citation type="submission" date="2019-11" db="EMBL/GenBank/DDBJ databases">
        <authorList>
            <person name="Holert J."/>
        </authorList>
    </citation>
    <scope>NUCLEOTIDE SEQUENCE [LARGE SCALE GENOMIC DNA]</scope>
    <source>
        <strain evidence="15">BC5_2</strain>
    </source>
</reference>
<dbReference type="InterPro" id="IPR025878">
    <property type="entry name" value="Acyl-CoA_dh-like_C_dom"/>
</dbReference>
<proteinExistence type="inferred from homology"/>
<dbReference type="FunFam" id="1.10.540.10:FF:000080">
    <property type="entry name" value="Probable acyl-coA dehydrogenase"/>
    <property type="match status" value="1"/>
</dbReference>
<evidence type="ECO:0000259" key="11">
    <source>
        <dbReference type="Pfam" id="PF00441"/>
    </source>
</evidence>
<evidence type="ECO:0000313" key="16">
    <source>
        <dbReference type="Proteomes" id="UP000434580"/>
    </source>
</evidence>
<name>A0A5S9NKK7_9GAMM</name>
<evidence type="ECO:0000259" key="13">
    <source>
        <dbReference type="Pfam" id="PF02771"/>
    </source>
</evidence>
<evidence type="ECO:0000256" key="10">
    <source>
        <dbReference type="RuleBase" id="RU362125"/>
    </source>
</evidence>
<protein>
    <recommendedName>
        <fullName evidence="9">3-methylmercaptopropionyl-CoA dehydrogenase</fullName>
        <ecNumber evidence="8">1.3.99.41</ecNumber>
    </recommendedName>
</protein>
<evidence type="ECO:0000259" key="12">
    <source>
        <dbReference type="Pfam" id="PF02770"/>
    </source>
</evidence>
<dbReference type="AlphaFoldDB" id="A0A5S9NKK7"/>
<feature type="domain" description="Acyl-CoA oxidase/dehydrogenase middle" evidence="12">
    <location>
        <begin position="163"/>
        <end position="271"/>
    </location>
</feature>
<evidence type="ECO:0000313" key="15">
    <source>
        <dbReference type="EMBL" id="CAA0090494.1"/>
    </source>
</evidence>
<dbReference type="EMBL" id="CACSII010000002">
    <property type="protein sequence ID" value="CAA0090494.1"/>
    <property type="molecule type" value="Genomic_DNA"/>
</dbReference>
<dbReference type="FunFam" id="2.40.110.10:FF:000031">
    <property type="entry name" value="Acyl-CoA dehydrogenase, putative"/>
    <property type="match status" value="1"/>
</dbReference>
<evidence type="ECO:0000256" key="6">
    <source>
        <dbReference type="ARBA" id="ARBA00051388"/>
    </source>
</evidence>
<dbReference type="InterPro" id="IPR009075">
    <property type="entry name" value="AcylCo_DH/oxidase_C"/>
</dbReference>
<evidence type="ECO:0000256" key="2">
    <source>
        <dbReference type="ARBA" id="ARBA00009347"/>
    </source>
</evidence>
<dbReference type="EC" id="1.3.99.41" evidence="8"/>
<dbReference type="GO" id="GO:0050660">
    <property type="term" value="F:flavin adenine dinucleotide binding"/>
    <property type="evidence" value="ECO:0007669"/>
    <property type="project" value="InterPro"/>
</dbReference>
<evidence type="ECO:0000256" key="9">
    <source>
        <dbReference type="ARBA" id="ARBA00069043"/>
    </source>
</evidence>
<dbReference type="InterPro" id="IPR006091">
    <property type="entry name" value="Acyl-CoA_Oxase/DH_mid-dom"/>
</dbReference>
<dbReference type="Gene3D" id="1.10.540.10">
    <property type="entry name" value="Acyl-CoA dehydrogenase/oxidase, N-terminal domain"/>
    <property type="match status" value="1"/>
</dbReference>
<dbReference type="Proteomes" id="UP000434580">
    <property type="component" value="Unassembled WGS sequence"/>
</dbReference>
<dbReference type="Pfam" id="PF02771">
    <property type="entry name" value="Acyl-CoA_dh_N"/>
    <property type="match status" value="1"/>
</dbReference>
<sequence length="606" mass="67482">MKTFKTPLKDMHFVHYEVLDAMSRYDELPLEEEVSKDLISAIMEECAKYAENVLFPLNQPSDKEGCRLEDGQVYTPKGYKEAYQQWVDGGWQGLSHPAQYGGQGLPLSLGIMKAEIIGTANWSFGMYPGLSLGAMNTIYTHGNDAQKDLYLSKLTEGTWAGTMCLTEPHCGSDLGQVKTKAEKNDDGSYTLTGTKIFISSGDHDLTENIVHIVLARIPGSPEGTKGISLFIVPKFNTDENATVGEFNNVNVGSIEEKMGIHGSSTCVLNFDGSKGFLLGEINKGVSAMFTFMNTARIGTAIQGIGTAELAFQNSLAYAKERRSMRPLSGPKEKDQVADTLMKHPDVRRLLLKQKAIAEAGRAMLYDASLIADGLMSVESQEDFDDIDDKLGFLTPILKGFFTELGIEAANDGMQVFGGHGYIQEWGMEQIARDVRISSLYEGTTGIQGLDLLGRKIILNKFKQYSAFNKRILELYKDVMRSPYRWKMMRFAGPLMAYHLRWQKVLLTILLKARKDRDAVGASTYDFLMYSGYMASAFYFTKMALAAHYRLDNGGDLEPEFYEAKLETADFFFERMLPRAKGHAAAINGKVGSLMNMDEDDFSRQHA</sequence>
<gene>
    <name evidence="15" type="primary">dmdC_4</name>
    <name evidence="15" type="ORF">DPBNPPHM_02894</name>
</gene>
<evidence type="ECO:0000256" key="5">
    <source>
        <dbReference type="ARBA" id="ARBA00023002"/>
    </source>
</evidence>
<dbReference type="InterPro" id="IPR037069">
    <property type="entry name" value="AcylCoA_DH/ox_N_sf"/>
</dbReference>
<dbReference type="InterPro" id="IPR052166">
    <property type="entry name" value="Diverse_Acyl-CoA_DH"/>
</dbReference>
<keyword evidence="4 10" id="KW-0274">FAD</keyword>
<comment type="function">
    <text evidence="7">Involved in the assimilation of dimethylsulphoniopropionate (DMSP), an important compound in the fixation of carbon in marine phytoplankton, by mediating the conversion of 3-(methylthio)propanoyl-CoA (MMPA-CoA) to 3-(methylthio)acryloyl-CoA (MTA-CoA).</text>
</comment>
<comment type="catalytic activity">
    <reaction evidence="6">
        <text>3-(methylsulfanyl)propanoyl-CoA + oxidized [electron-transfer flavoprotein] + H(+) = 3-(methylsulfanyl)acryloyl-CoA + reduced [electron-transfer flavoprotein]</text>
        <dbReference type="Rhea" id="RHEA:52612"/>
        <dbReference type="Rhea" id="RHEA-COMP:10685"/>
        <dbReference type="Rhea" id="RHEA-COMP:10686"/>
        <dbReference type="ChEBI" id="CHEBI:15378"/>
        <dbReference type="ChEBI" id="CHEBI:57692"/>
        <dbReference type="ChEBI" id="CHEBI:58307"/>
        <dbReference type="ChEBI" id="CHEBI:82815"/>
        <dbReference type="ChEBI" id="CHEBI:84994"/>
        <dbReference type="EC" id="1.3.99.41"/>
    </reaction>
    <physiologicalReaction direction="left-to-right" evidence="6">
        <dbReference type="Rhea" id="RHEA:52613"/>
    </physiologicalReaction>
</comment>
<dbReference type="PANTHER" id="PTHR42803:SF1">
    <property type="entry name" value="BROAD-SPECIFICITY LINEAR ACYL-COA DEHYDROGENASE FADE5"/>
    <property type="match status" value="1"/>
</dbReference>
<feature type="domain" description="Acyl-CoA dehydrogenase/oxidase N-terminal" evidence="13">
    <location>
        <begin position="76"/>
        <end position="157"/>
    </location>
</feature>